<dbReference type="Gene3D" id="3.90.1170.50">
    <property type="entry name" value="Aldehyde oxidase/xanthine dehydrogenase, a/b hammerhead"/>
    <property type="match status" value="1"/>
</dbReference>
<evidence type="ECO:0000313" key="14">
    <source>
        <dbReference type="EMBL" id="MBJ3775406.1"/>
    </source>
</evidence>
<dbReference type="FunFam" id="3.30.365.10:FF:000002">
    <property type="entry name" value="Xanthine dehydrogenase oxidase"/>
    <property type="match status" value="1"/>
</dbReference>
<dbReference type="GO" id="GO:0005506">
    <property type="term" value="F:iron ion binding"/>
    <property type="evidence" value="ECO:0007669"/>
    <property type="project" value="InterPro"/>
</dbReference>
<evidence type="ECO:0000256" key="11">
    <source>
        <dbReference type="ARBA" id="ARBA00053029"/>
    </source>
</evidence>
<dbReference type="InterPro" id="IPR000674">
    <property type="entry name" value="Ald_Oxase/Xan_DH_a/b"/>
</dbReference>
<keyword evidence="6" id="KW-0479">Metal-binding</keyword>
<comment type="cofactor">
    <cofactor evidence="1">
        <name>Mo-molybdopterin</name>
        <dbReference type="ChEBI" id="CHEBI:71302"/>
    </cofactor>
</comment>
<dbReference type="FunFam" id="3.30.365.10:FF:000001">
    <property type="entry name" value="Xanthine dehydrogenase oxidase"/>
    <property type="match status" value="1"/>
</dbReference>
<evidence type="ECO:0000256" key="6">
    <source>
        <dbReference type="ARBA" id="ARBA00022723"/>
    </source>
</evidence>
<dbReference type="SUPFAM" id="SSF54665">
    <property type="entry name" value="CO dehydrogenase molybdoprotein N-domain-like"/>
    <property type="match status" value="1"/>
</dbReference>
<dbReference type="GO" id="GO:0030151">
    <property type="term" value="F:molybdenum ion binding"/>
    <property type="evidence" value="ECO:0007669"/>
    <property type="project" value="InterPro"/>
</dbReference>
<evidence type="ECO:0000256" key="3">
    <source>
        <dbReference type="ARBA" id="ARBA00006849"/>
    </source>
</evidence>
<evidence type="ECO:0000256" key="2">
    <source>
        <dbReference type="ARBA" id="ARBA00001974"/>
    </source>
</evidence>
<comment type="cofactor">
    <cofactor evidence="10">
        <name>[2Fe-2S] cluster</name>
        <dbReference type="ChEBI" id="CHEBI:190135"/>
    </cofactor>
</comment>
<accession>A0A934MGV6</accession>
<name>A0A934MGV6_9HYPH</name>
<dbReference type="Pfam" id="PF20256">
    <property type="entry name" value="MoCoBD_2"/>
    <property type="match status" value="1"/>
</dbReference>
<feature type="compositionally biased region" description="Low complexity" evidence="12">
    <location>
        <begin position="15"/>
        <end position="24"/>
    </location>
</feature>
<comment type="caution">
    <text evidence="14">The sequence shown here is derived from an EMBL/GenBank/DDBJ whole genome shotgun (WGS) entry which is preliminary data.</text>
</comment>
<gene>
    <name evidence="14" type="primary">xdhB</name>
    <name evidence="14" type="ORF">JCR33_06890</name>
</gene>
<evidence type="ECO:0000256" key="9">
    <source>
        <dbReference type="ARBA" id="ARBA00023014"/>
    </source>
</evidence>
<feature type="domain" description="Aldehyde oxidase/xanthine dehydrogenase a/b hammerhead" evidence="13">
    <location>
        <begin position="40"/>
        <end position="150"/>
    </location>
</feature>
<comment type="cofactor">
    <cofactor evidence="11">
        <name>Mo-molybdopterin cytosine dinucleotide</name>
        <dbReference type="ChEBI" id="CHEBI:71308"/>
    </cofactor>
</comment>
<evidence type="ECO:0000256" key="12">
    <source>
        <dbReference type="SAM" id="MobiDB-lite"/>
    </source>
</evidence>
<comment type="similarity">
    <text evidence="3">Belongs to the xanthine dehydrogenase family.</text>
</comment>
<reference evidence="14" key="1">
    <citation type="submission" date="2020-12" db="EMBL/GenBank/DDBJ databases">
        <title>Bacterial taxonomy.</title>
        <authorList>
            <person name="Pan X."/>
        </authorList>
    </citation>
    <scope>NUCLEOTIDE SEQUENCE</scope>
    <source>
        <strain evidence="14">B2012</strain>
    </source>
</reference>
<protein>
    <submittedName>
        <fullName evidence="14">Xanthine dehydrogenase molybdopterin binding subunit</fullName>
        <ecNumber evidence="14">1.17.1.4</ecNumber>
    </submittedName>
</protein>
<dbReference type="Proteomes" id="UP000609531">
    <property type="component" value="Unassembled WGS sequence"/>
</dbReference>
<dbReference type="AlphaFoldDB" id="A0A934MGV6"/>
<dbReference type="InterPro" id="IPR036856">
    <property type="entry name" value="Ald_Oxase/Xan_DH_a/b_sf"/>
</dbReference>
<keyword evidence="9" id="KW-0411">Iron-sulfur</keyword>
<dbReference type="PANTHER" id="PTHR11908:SF132">
    <property type="entry name" value="ALDEHYDE OXIDASE 1-RELATED"/>
    <property type="match status" value="1"/>
</dbReference>
<dbReference type="GO" id="GO:0051537">
    <property type="term" value="F:2 iron, 2 sulfur cluster binding"/>
    <property type="evidence" value="ECO:0007669"/>
    <property type="project" value="UniProtKB-KW"/>
</dbReference>
<evidence type="ECO:0000256" key="4">
    <source>
        <dbReference type="ARBA" id="ARBA00022505"/>
    </source>
</evidence>
<dbReference type="Gene3D" id="3.30.365.10">
    <property type="entry name" value="Aldehyde oxidase/xanthine dehydrogenase, molybdopterin binding domain"/>
    <property type="match status" value="4"/>
</dbReference>
<dbReference type="NCBIfam" id="TIGR02965">
    <property type="entry name" value="xanthine_xdhB"/>
    <property type="match status" value="1"/>
</dbReference>
<proteinExistence type="inferred from homology"/>
<dbReference type="InterPro" id="IPR008274">
    <property type="entry name" value="AldOxase/xan_DH_MoCoBD1"/>
</dbReference>
<dbReference type="InterPro" id="IPR016208">
    <property type="entry name" value="Ald_Oxase/xanthine_DH-like"/>
</dbReference>
<keyword evidence="15" id="KW-1185">Reference proteome</keyword>
<evidence type="ECO:0000256" key="8">
    <source>
        <dbReference type="ARBA" id="ARBA00023004"/>
    </source>
</evidence>
<dbReference type="GO" id="GO:0004854">
    <property type="term" value="F:xanthine dehydrogenase activity"/>
    <property type="evidence" value="ECO:0007669"/>
    <property type="project" value="UniProtKB-EC"/>
</dbReference>
<evidence type="ECO:0000256" key="1">
    <source>
        <dbReference type="ARBA" id="ARBA00001924"/>
    </source>
</evidence>
<organism evidence="14 15">
    <name type="scientific">Acuticoccus mangrovi</name>
    <dbReference type="NCBI Taxonomy" id="2796142"/>
    <lineage>
        <taxon>Bacteria</taxon>
        <taxon>Pseudomonadati</taxon>
        <taxon>Pseudomonadota</taxon>
        <taxon>Alphaproteobacteria</taxon>
        <taxon>Hyphomicrobiales</taxon>
        <taxon>Amorphaceae</taxon>
        <taxon>Acuticoccus</taxon>
    </lineage>
</organism>
<evidence type="ECO:0000256" key="7">
    <source>
        <dbReference type="ARBA" id="ARBA00023002"/>
    </source>
</evidence>
<dbReference type="Pfam" id="PF02738">
    <property type="entry name" value="MoCoBD_1"/>
    <property type="match status" value="1"/>
</dbReference>
<dbReference type="SMART" id="SM01008">
    <property type="entry name" value="Ald_Xan_dh_C"/>
    <property type="match status" value="1"/>
</dbReference>
<evidence type="ECO:0000256" key="10">
    <source>
        <dbReference type="ARBA" id="ARBA00034078"/>
    </source>
</evidence>
<sequence>MDLPLAEQGRAHPDGAAAQGAAKGVTHHPHRHDSGEKHVAGRAVYADDIAELPSLVHVHIAYAGFARGRVRVDLAAVREAPGVLAVLTGDDATGENNIGPVVHDEPMLAVEGGAGEVHYHGQPLFAVVAETRRAARLAVRRAHVDETPEPAIVTIADAIRAGSRVDDDYVMAVGDAPAAIAAAPHRVSGSMEIGGQEHFALEGQVALATPGEDDDVHVVSSNQHPSECQEVVARVLGVPNHAVTVEVRRLGGGFGGKETQGNLAAAVAALAARLTGRPAKVRLDRDDDFIMTGKRHDFRIDYEAGFDGEGRLLGVVFEQHARCGWSLDLSRAIADRAMFHADNAYFIPAMRVLSHRWRTNTCSNTAFRGFGGPQGMVGIERVIEHVAHHLGRDPLEVRLLNAYRPEAPATRRMTHYHMEVEDAVAAEMMEELAGSADYRRRRAEIATWNAASPVLKRGIALTPVKFGISFTTTFLNQAGALVHVYKDGSVMINHGGIEMGQGVYIKVAQVAADAFGLPLERVKITATRTDKVPNTSATAASSGADMNAMAVLDACETIKARLAAFAAGRDGAVARFSGGAVEVAGRTLAFGDLVMEAYLARISLSATGYYATPKIHWDREGACGRPFYYFAYGAAVSEAAIDTLTGETRLLRADILHDVGRSLNPAVDLGQIEGGFIQGLGWLTTEELYWDDGRLKTHAPSTYKIPTVADRPPDLRLAIWAKGENRELTIRRSKAVGEPPFMLAISAHQAIGAAVAAAGGDPTRLDAPATPERVLMSL</sequence>
<dbReference type="RefSeq" id="WP_198881305.1">
    <property type="nucleotide sequence ID" value="NZ_JAEKJA010000005.1"/>
</dbReference>
<dbReference type="EMBL" id="JAEKJA010000005">
    <property type="protein sequence ID" value="MBJ3775406.1"/>
    <property type="molecule type" value="Genomic_DNA"/>
</dbReference>
<feature type="region of interest" description="Disordered" evidence="12">
    <location>
        <begin position="1"/>
        <end position="37"/>
    </location>
</feature>
<dbReference type="EC" id="1.17.1.4" evidence="14"/>
<evidence type="ECO:0000259" key="13">
    <source>
        <dbReference type="SMART" id="SM01008"/>
    </source>
</evidence>
<dbReference type="PANTHER" id="PTHR11908">
    <property type="entry name" value="XANTHINE DEHYDROGENASE"/>
    <property type="match status" value="1"/>
</dbReference>
<comment type="cofactor">
    <cofactor evidence="2">
        <name>FAD</name>
        <dbReference type="ChEBI" id="CHEBI:57692"/>
    </cofactor>
</comment>
<dbReference type="SUPFAM" id="SSF56003">
    <property type="entry name" value="Molybdenum cofactor-binding domain"/>
    <property type="match status" value="1"/>
</dbReference>
<keyword evidence="5" id="KW-0001">2Fe-2S</keyword>
<dbReference type="InterPro" id="IPR014309">
    <property type="entry name" value="Xanthine_DH_Mopterin-bd_su"/>
</dbReference>
<keyword evidence="8" id="KW-0408">Iron</keyword>
<dbReference type="InterPro" id="IPR046867">
    <property type="entry name" value="AldOxase/xan_DH_MoCoBD2"/>
</dbReference>
<evidence type="ECO:0000313" key="15">
    <source>
        <dbReference type="Proteomes" id="UP000609531"/>
    </source>
</evidence>
<keyword evidence="4" id="KW-0500">Molybdenum</keyword>
<evidence type="ECO:0000256" key="5">
    <source>
        <dbReference type="ARBA" id="ARBA00022714"/>
    </source>
</evidence>
<dbReference type="InterPro" id="IPR037165">
    <property type="entry name" value="AldOxase/xan_DH_Mopterin-bd_sf"/>
</dbReference>
<dbReference type="Pfam" id="PF01315">
    <property type="entry name" value="Ald_Xan_dh_C"/>
    <property type="match status" value="1"/>
</dbReference>
<keyword evidence="7 14" id="KW-0560">Oxidoreductase</keyword>